<evidence type="ECO:0000256" key="15">
    <source>
        <dbReference type="ARBA" id="ARBA00052668"/>
    </source>
</evidence>
<dbReference type="Proteomes" id="UP000789524">
    <property type="component" value="Unassembled WGS sequence"/>
</dbReference>
<dbReference type="EC" id="1.1.1.62" evidence="4"/>
<evidence type="ECO:0000256" key="14">
    <source>
        <dbReference type="ARBA" id="ARBA00052417"/>
    </source>
</evidence>
<reference evidence="22" key="1">
    <citation type="submission" date="2021-09" db="EMBL/GenBank/DDBJ databases">
        <authorList>
            <person name="Martin H S."/>
        </authorList>
    </citation>
    <scope>NUCLEOTIDE SEQUENCE</scope>
</reference>
<evidence type="ECO:0000256" key="19">
    <source>
        <dbReference type="ARBA" id="ARBA00082399"/>
    </source>
</evidence>
<evidence type="ECO:0000313" key="22">
    <source>
        <dbReference type="EMBL" id="CAG9558281.1"/>
    </source>
</evidence>
<comment type="catalytic activity">
    <reaction evidence="7">
        <text>5alpha-androstane-3alpha,17beta-diol + NAD(+) = 17beta-hydroxy-5alpha-androstan-3-one + NADH + H(+)</text>
        <dbReference type="Rhea" id="RHEA:42004"/>
        <dbReference type="ChEBI" id="CHEBI:15378"/>
        <dbReference type="ChEBI" id="CHEBI:16330"/>
        <dbReference type="ChEBI" id="CHEBI:36713"/>
        <dbReference type="ChEBI" id="CHEBI:57540"/>
        <dbReference type="ChEBI" id="CHEBI:57945"/>
        <dbReference type="EC" id="1.1.1.53"/>
    </reaction>
    <physiologicalReaction direction="right-to-left" evidence="7">
        <dbReference type="Rhea" id="RHEA:42006"/>
    </physiologicalReaction>
</comment>
<evidence type="ECO:0000313" key="23">
    <source>
        <dbReference type="Proteomes" id="UP000789524"/>
    </source>
</evidence>
<comment type="catalytic activity">
    <reaction evidence="12">
        <text>ursodeoxycholate + NAD(+) = 7-oxolithocholate + NADH + H(+)</text>
        <dbReference type="Rhea" id="RHEA:42028"/>
        <dbReference type="ChEBI" id="CHEBI:15378"/>
        <dbReference type="ChEBI" id="CHEBI:57540"/>
        <dbReference type="ChEBI" id="CHEBI:57945"/>
        <dbReference type="ChEBI" id="CHEBI:78604"/>
        <dbReference type="ChEBI" id="CHEBI:78605"/>
    </reaction>
    <physiologicalReaction direction="left-to-right" evidence="12">
        <dbReference type="Rhea" id="RHEA:42029"/>
    </physiologicalReaction>
</comment>
<dbReference type="CDD" id="cd05371">
    <property type="entry name" value="HSD10-like_SDR_c"/>
    <property type="match status" value="1"/>
</dbReference>
<comment type="catalytic activity">
    <reaction evidence="8">
        <text>17beta-hydroxy-5alpha-androstan-3-one + NAD(+) = 5alpha-androstan-3,17-dione + NADH + H(+)</text>
        <dbReference type="Rhea" id="RHEA:41992"/>
        <dbReference type="ChEBI" id="CHEBI:15378"/>
        <dbReference type="ChEBI" id="CHEBI:15994"/>
        <dbReference type="ChEBI" id="CHEBI:16330"/>
        <dbReference type="ChEBI" id="CHEBI:57540"/>
        <dbReference type="ChEBI" id="CHEBI:57945"/>
    </reaction>
    <physiologicalReaction direction="left-to-right" evidence="8">
        <dbReference type="Rhea" id="RHEA:41993"/>
    </physiologicalReaction>
</comment>
<comment type="catalytic activity">
    <reaction evidence="13">
        <text>5alpha-pregnan-20beta-ol-3-one + NAD(+) = 5alpha-pregnane-3,20-dione + NADH + H(+)</text>
        <dbReference type="Rhea" id="RHEA:42008"/>
        <dbReference type="ChEBI" id="CHEBI:15378"/>
        <dbReference type="ChEBI" id="CHEBI:28952"/>
        <dbReference type="ChEBI" id="CHEBI:57540"/>
        <dbReference type="ChEBI" id="CHEBI:57945"/>
        <dbReference type="ChEBI" id="CHEBI:78594"/>
    </reaction>
    <physiologicalReaction direction="left-to-right" evidence="13">
        <dbReference type="Rhea" id="RHEA:42009"/>
    </physiologicalReaction>
</comment>
<comment type="catalytic activity">
    <reaction evidence="15">
        <text>11-dehydrocorticosterone + NAD(+) = pregn-4-ene-3,11,20,21-tetraone + NADH + H(+)</text>
        <dbReference type="Rhea" id="RHEA:42020"/>
        <dbReference type="ChEBI" id="CHEBI:15378"/>
        <dbReference type="ChEBI" id="CHEBI:57540"/>
        <dbReference type="ChEBI" id="CHEBI:57945"/>
        <dbReference type="ChEBI" id="CHEBI:78600"/>
        <dbReference type="ChEBI" id="CHEBI:78601"/>
    </reaction>
    <physiologicalReaction direction="left-to-right" evidence="15">
        <dbReference type="Rhea" id="RHEA:42021"/>
    </physiologicalReaction>
</comment>
<evidence type="ECO:0000256" key="5">
    <source>
        <dbReference type="ARBA" id="ARBA00049381"/>
    </source>
</evidence>
<protein>
    <recommendedName>
        <fullName evidence="16">3-hydroxyacyl-CoA dehydrogenase type-2</fullName>
        <ecNumber evidence="3">1.1.1.53</ecNumber>
        <ecNumber evidence="4">1.1.1.62</ecNumber>
    </recommendedName>
    <alternativeName>
        <fullName evidence="18">3-hydroxyacyl-CoA dehydrogenase type II</fullName>
    </alternativeName>
    <alternativeName>
        <fullName evidence="19">Mitochondrial ribonuclease P protein 2</fullName>
    </alternativeName>
    <alternativeName>
        <fullName evidence="17">Type II HADH</fullName>
    </alternativeName>
</protein>
<dbReference type="InterPro" id="IPR057326">
    <property type="entry name" value="KR_dom"/>
</dbReference>
<dbReference type="GO" id="GO:0008210">
    <property type="term" value="P:estrogen metabolic process"/>
    <property type="evidence" value="ECO:0007669"/>
    <property type="project" value="TreeGrafter"/>
</dbReference>
<dbReference type="GO" id="GO:0047044">
    <property type="term" value="F:androstan-3-alpha,17-beta-diol dehydrogenase (NAD+) activity"/>
    <property type="evidence" value="ECO:0007669"/>
    <property type="project" value="UniProtKB-EC"/>
</dbReference>
<evidence type="ECO:0000256" key="7">
    <source>
        <dbReference type="ARBA" id="ARBA00050365"/>
    </source>
</evidence>
<comment type="catalytic activity">
    <reaction evidence="10">
        <text>(3S)-3-hydroxybutanoyl-CoA + NAD(+) = acetoacetyl-CoA + NADH + H(+)</text>
        <dbReference type="Rhea" id="RHEA:30799"/>
        <dbReference type="ChEBI" id="CHEBI:15378"/>
        <dbReference type="ChEBI" id="CHEBI:57286"/>
        <dbReference type="ChEBI" id="CHEBI:57316"/>
        <dbReference type="ChEBI" id="CHEBI:57540"/>
        <dbReference type="ChEBI" id="CHEBI:57945"/>
    </reaction>
    <physiologicalReaction direction="left-to-right" evidence="10">
        <dbReference type="Rhea" id="RHEA:30800"/>
    </physiologicalReaction>
    <physiologicalReaction direction="right-to-left" evidence="10">
        <dbReference type="Rhea" id="RHEA:30801"/>
    </physiologicalReaction>
</comment>
<dbReference type="FunFam" id="3.40.50.720:FF:000215">
    <property type="entry name" value="3-hydroxyacyl-CoA dehydrogenase type-2"/>
    <property type="match status" value="1"/>
</dbReference>
<dbReference type="InterPro" id="IPR002347">
    <property type="entry name" value="SDR_fam"/>
</dbReference>
<comment type="catalytic activity">
    <reaction evidence="6">
        <text>a (3S)-3-hydroxyacyl-CoA + NAD(+) = a 3-oxoacyl-CoA + NADH + H(+)</text>
        <dbReference type="Rhea" id="RHEA:22432"/>
        <dbReference type="ChEBI" id="CHEBI:15378"/>
        <dbReference type="ChEBI" id="CHEBI:57318"/>
        <dbReference type="ChEBI" id="CHEBI:57540"/>
        <dbReference type="ChEBI" id="CHEBI:57945"/>
        <dbReference type="ChEBI" id="CHEBI:90726"/>
        <dbReference type="EC" id="1.1.1.35"/>
    </reaction>
    <physiologicalReaction direction="left-to-right" evidence="6">
        <dbReference type="Rhea" id="RHEA:22433"/>
    </physiologicalReaction>
    <physiologicalReaction direction="right-to-left" evidence="6">
        <dbReference type="Rhea" id="RHEA:22434"/>
    </physiologicalReaction>
</comment>
<comment type="similarity">
    <text evidence="1 20">Belongs to the short-chain dehydrogenases/reductases (SDR) family.</text>
</comment>
<dbReference type="PANTHER" id="PTHR43658">
    <property type="entry name" value="SHORT-CHAIN DEHYDROGENASE/REDUCTASE"/>
    <property type="match status" value="1"/>
</dbReference>
<evidence type="ECO:0000256" key="17">
    <source>
        <dbReference type="ARBA" id="ARBA00079624"/>
    </source>
</evidence>
<evidence type="ECO:0000256" key="20">
    <source>
        <dbReference type="RuleBase" id="RU000363"/>
    </source>
</evidence>
<dbReference type="EC" id="1.1.1.53" evidence="3"/>
<comment type="caution">
    <text evidence="22">The sequence shown here is derived from an EMBL/GenBank/DDBJ whole genome shotgun (WGS) entry which is preliminary data.</text>
</comment>
<evidence type="ECO:0000256" key="3">
    <source>
        <dbReference type="ARBA" id="ARBA00024071"/>
    </source>
</evidence>
<dbReference type="GO" id="GO:0006631">
    <property type="term" value="P:fatty acid metabolic process"/>
    <property type="evidence" value="ECO:0007669"/>
    <property type="project" value="TreeGrafter"/>
</dbReference>
<organism evidence="22 23">
    <name type="scientific">Danaus chrysippus</name>
    <name type="common">African queen</name>
    <dbReference type="NCBI Taxonomy" id="151541"/>
    <lineage>
        <taxon>Eukaryota</taxon>
        <taxon>Metazoa</taxon>
        <taxon>Ecdysozoa</taxon>
        <taxon>Arthropoda</taxon>
        <taxon>Hexapoda</taxon>
        <taxon>Insecta</taxon>
        <taxon>Pterygota</taxon>
        <taxon>Neoptera</taxon>
        <taxon>Endopterygota</taxon>
        <taxon>Lepidoptera</taxon>
        <taxon>Glossata</taxon>
        <taxon>Ditrysia</taxon>
        <taxon>Papilionoidea</taxon>
        <taxon>Nymphalidae</taxon>
        <taxon>Danainae</taxon>
        <taxon>Danaini</taxon>
        <taxon>Danaina</taxon>
        <taxon>Danaus</taxon>
        <taxon>Anosia</taxon>
    </lineage>
</organism>
<comment type="catalytic activity">
    <reaction evidence="14">
        <text>cortisone + NAD(+) = 17alpha-hydroxypregn-4-en-3,11,20-trione-21-al + NADH + H(+)</text>
        <dbReference type="Rhea" id="RHEA:42016"/>
        <dbReference type="ChEBI" id="CHEBI:15378"/>
        <dbReference type="ChEBI" id="CHEBI:16962"/>
        <dbReference type="ChEBI" id="CHEBI:57540"/>
        <dbReference type="ChEBI" id="CHEBI:57945"/>
        <dbReference type="ChEBI" id="CHEBI:78596"/>
    </reaction>
    <physiologicalReaction direction="left-to-right" evidence="14">
        <dbReference type="Rhea" id="RHEA:42017"/>
    </physiologicalReaction>
</comment>
<evidence type="ECO:0000256" key="11">
    <source>
        <dbReference type="ARBA" id="ARBA00051637"/>
    </source>
</evidence>
<dbReference type="SMART" id="SM00822">
    <property type="entry name" value="PKS_KR"/>
    <property type="match status" value="1"/>
</dbReference>
<dbReference type="EMBL" id="CAKASE010000043">
    <property type="protein sequence ID" value="CAG9558281.1"/>
    <property type="molecule type" value="Genomic_DNA"/>
</dbReference>
<evidence type="ECO:0000256" key="10">
    <source>
        <dbReference type="ARBA" id="ARBA00051004"/>
    </source>
</evidence>
<proteinExistence type="inferred from homology"/>
<gene>
    <name evidence="22" type="ORF">DCHRY22_LOCUS452</name>
</gene>
<name>A0A8J2MHR8_9NEOP</name>
<dbReference type="Pfam" id="PF00106">
    <property type="entry name" value="adh_short"/>
    <property type="match status" value="1"/>
</dbReference>
<evidence type="ECO:0000256" key="1">
    <source>
        <dbReference type="ARBA" id="ARBA00006484"/>
    </source>
</evidence>
<comment type="catalytic activity">
    <reaction evidence="9">
        <text>cortisol + NAD(+) = 11beta,17alpha-dihydroxypregn-4-ene-3,20,21-trione + NADH + H(+)</text>
        <dbReference type="Rhea" id="RHEA:42012"/>
        <dbReference type="ChEBI" id="CHEBI:15378"/>
        <dbReference type="ChEBI" id="CHEBI:17650"/>
        <dbReference type="ChEBI" id="CHEBI:57540"/>
        <dbReference type="ChEBI" id="CHEBI:57945"/>
        <dbReference type="ChEBI" id="CHEBI:78595"/>
    </reaction>
    <physiologicalReaction direction="left-to-right" evidence="9">
        <dbReference type="Rhea" id="RHEA:42013"/>
    </physiologicalReaction>
</comment>
<dbReference type="OrthoDB" id="1274115at2759"/>
<dbReference type="SUPFAM" id="SSF51735">
    <property type="entry name" value="NAD(P)-binding Rossmann-fold domains"/>
    <property type="match status" value="1"/>
</dbReference>
<evidence type="ECO:0000256" key="12">
    <source>
        <dbReference type="ARBA" id="ARBA00051831"/>
    </source>
</evidence>
<dbReference type="GO" id="GO:0008209">
    <property type="term" value="P:androgen metabolic process"/>
    <property type="evidence" value="ECO:0007669"/>
    <property type="project" value="TreeGrafter"/>
</dbReference>
<dbReference type="Gene3D" id="3.40.50.720">
    <property type="entry name" value="NAD(P)-binding Rossmann-like Domain"/>
    <property type="match status" value="1"/>
</dbReference>
<evidence type="ECO:0000256" key="13">
    <source>
        <dbReference type="ARBA" id="ARBA00052095"/>
    </source>
</evidence>
<evidence type="ECO:0000256" key="4">
    <source>
        <dbReference type="ARBA" id="ARBA00024072"/>
    </source>
</evidence>
<dbReference type="PRINTS" id="PR00081">
    <property type="entry name" value="GDHRDH"/>
</dbReference>
<evidence type="ECO:0000256" key="8">
    <source>
        <dbReference type="ARBA" id="ARBA00050435"/>
    </source>
</evidence>
<dbReference type="GO" id="GO:0005739">
    <property type="term" value="C:mitochondrion"/>
    <property type="evidence" value="ECO:0007669"/>
    <property type="project" value="TreeGrafter"/>
</dbReference>
<evidence type="ECO:0000256" key="2">
    <source>
        <dbReference type="ARBA" id="ARBA00023002"/>
    </source>
</evidence>
<evidence type="ECO:0000259" key="21">
    <source>
        <dbReference type="SMART" id="SM00822"/>
    </source>
</evidence>
<evidence type="ECO:0000256" key="6">
    <source>
        <dbReference type="ARBA" id="ARBA00050141"/>
    </source>
</evidence>
<feature type="domain" description="Ketoreductase" evidence="21">
    <location>
        <begin position="90"/>
        <end position="284"/>
    </location>
</feature>
<accession>A0A8J2MHR8</accession>
<dbReference type="GO" id="GO:0004303">
    <property type="term" value="F:estradiol 17-beta-dehydrogenase [NAD(P)+] activity"/>
    <property type="evidence" value="ECO:0007669"/>
    <property type="project" value="UniProtKB-EC"/>
</dbReference>
<comment type="catalytic activity">
    <reaction evidence="5">
        <text>17beta-estradiol + NAD(+) = estrone + NADH + H(+)</text>
        <dbReference type="Rhea" id="RHEA:24612"/>
        <dbReference type="ChEBI" id="CHEBI:15378"/>
        <dbReference type="ChEBI" id="CHEBI:16469"/>
        <dbReference type="ChEBI" id="CHEBI:17263"/>
        <dbReference type="ChEBI" id="CHEBI:57540"/>
        <dbReference type="ChEBI" id="CHEBI:57945"/>
        <dbReference type="EC" id="1.1.1.62"/>
    </reaction>
    <physiologicalReaction direction="left-to-right" evidence="5">
        <dbReference type="Rhea" id="RHEA:24613"/>
    </physiologicalReaction>
</comment>
<dbReference type="InterPro" id="IPR020904">
    <property type="entry name" value="Sc_DH/Rdtase_CS"/>
</dbReference>
<evidence type="ECO:0000256" key="16">
    <source>
        <dbReference type="ARBA" id="ARBA00072938"/>
    </source>
</evidence>
<evidence type="ECO:0000256" key="9">
    <source>
        <dbReference type="ARBA" id="ARBA00050927"/>
    </source>
</evidence>
<comment type="catalytic activity">
    <reaction evidence="11">
        <text>3beta,7beta-dihydroxy-5beta-cholan-24-oate + NAD(+) = 3beta-hydroxy-7-oxo-5beta-cholan-24-oate + NADH + H(+)</text>
        <dbReference type="Rhea" id="RHEA:42024"/>
        <dbReference type="ChEBI" id="CHEBI:15378"/>
        <dbReference type="ChEBI" id="CHEBI:57540"/>
        <dbReference type="ChEBI" id="CHEBI:57945"/>
        <dbReference type="ChEBI" id="CHEBI:78602"/>
        <dbReference type="ChEBI" id="CHEBI:78603"/>
    </reaction>
    <physiologicalReaction direction="left-to-right" evidence="11">
        <dbReference type="Rhea" id="RHEA:42025"/>
    </physiologicalReaction>
</comment>
<sequence length="340" mass="36256">MSSYLLCDQPKVVQEPGPDKIKEEIKSKVLRPGLWCCLLYARCWMSEAGCWVSEAGCWVSEAGCWVSEAGCWVSEAGCWVSEAGCWVPLGLVGLVTGGASGLGRGTAEHLVKHGGRVVICDLPSSKGREAAKQLAGNGAFVPVDVTSEDDVKNALQTTVDKFGRLDVVVNCAGIITASRVYNVKKDQPFDLKAFQRTIDVNLIGTFNVIRLAVGLISKNASDGDGQRGVIINTSSVAAFDGQIGQAAYSASKAGIVGMTLPLARDLAKQGIRVVTIAPGMFRTPLVDAMPEKVLRELEAGVPFPSRLGQPHEFALLVQSIIQNPMLNGETIRLDGALRMQ</sequence>
<keyword evidence="23" id="KW-1185">Reference proteome</keyword>
<dbReference type="GO" id="GO:0003857">
    <property type="term" value="F:(3S)-3-hydroxyacyl-CoA dehydrogenase (NAD+) activity"/>
    <property type="evidence" value="ECO:0007669"/>
    <property type="project" value="UniProtKB-EC"/>
</dbReference>
<dbReference type="PROSITE" id="PS00061">
    <property type="entry name" value="ADH_SHORT"/>
    <property type="match status" value="1"/>
</dbReference>
<dbReference type="AlphaFoldDB" id="A0A8J2MHR8"/>
<dbReference type="PRINTS" id="PR00080">
    <property type="entry name" value="SDRFAMILY"/>
</dbReference>
<dbReference type="InterPro" id="IPR036291">
    <property type="entry name" value="NAD(P)-bd_dom_sf"/>
</dbReference>
<evidence type="ECO:0000256" key="18">
    <source>
        <dbReference type="ARBA" id="ARBA00082293"/>
    </source>
</evidence>
<dbReference type="PANTHER" id="PTHR43658:SF8">
    <property type="entry name" value="17-BETA-HYDROXYSTEROID DEHYDROGENASE 14-RELATED"/>
    <property type="match status" value="1"/>
</dbReference>
<keyword evidence="2" id="KW-0560">Oxidoreductase</keyword>